<evidence type="ECO:0000313" key="2">
    <source>
        <dbReference type="Proteomes" id="UP000315349"/>
    </source>
</evidence>
<proteinExistence type="predicted"/>
<name>A0A518GIV0_9PLAN</name>
<organism evidence="1 2">
    <name type="scientific">Planctopirus ephydatiae</name>
    <dbReference type="NCBI Taxonomy" id="2528019"/>
    <lineage>
        <taxon>Bacteria</taxon>
        <taxon>Pseudomonadati</taxon>
        <taxon>Planctomycetota</taxon>
        <taxon>Planctomycetia</taxon>
        <taxon>Planctomycetales</taxon>
        <taxon>Planctomycetaceae</taxon>
        <taxon>Planctopirus</taxon>
    </lineage>
</organism>
<dbReference type="Proteomes" id="UP000315349">
    <property type="component" value="Chromosome"/>
</dbReference>
<dbReference type="AlphaFoldDB" id="A0A518GIV0"/>
<evidence type="ECO:0000313" key="1">
    <source>
        <dbReference type="EMBL" id="QDV28513.1"/>
    </source>
</evidence>
<dbReference type="KEGG" id="peh:Spb1_03760"/>
<accession>A0A518GIV0</accession>
<protein>
    <submittedName>
        <fullName evidence="1">Uncharacterized protein</fullName>
    </submittedName>
</protein>
<gene>
    <name evidence="1" type="ORF">Spb1_03760</name>
</gene>
<dbReference type="EMBL" id="CP036299">
    <property type="protein sequence ID" value="QDV28513.1"/>
    <property type="molecule type" value="Genomic_DNA"/>
</dbReference>
<keyword evidence="2" id="KW-1185">Reference proteome</keyword>
<reference evidence="1 2" key="1">
    <citation type="submission" date="2019-02" db="EMBL/GenBank/DDBJ databases">
        <title>Deep-cultivation of Planctomycetes and their phenomic and genomic characterization uncovers novel biology.</title>
        <authorList>
            <person name="Wiegand S."/>
            <person name="Jogler M."/>
            <person name="Boedeker C."/>
            <person name="Pinto D."/>
            <person name="Vollmers J."/>
            <person name="Rivas-Marin E."/>
            <person name="Kohn T."/>
            <person name="Peeters S.H."/>
            <person name="Heuer A."/>
            <person name="Rast P."/>
            <person name="Oberbeckmann S."/>
            <person name="Bunk B."/>
            <person name="Jeske O."/>
            <person name="Meyerdierks A."/>
            <person name="Storesund J.E."/>
            <person name="Kallscheuer N."/>
            <person name="Luecker S."/>
            <person name="Lage O.M."/>
            <person name="Pohl T."/>
            <person name="Merkel B.J."/>
            <person name="Hornburger P."/>
            <person name="Mueller R.-W."/>
            <person name="Bruemmer F."/>
            <person name="Labrenz M."/>
            <person name="Spormann A.M."/>
            <person name="Op den Camp H."/>
            <person name="Overmann J."/>
            <person name="Amann R."/>
            <person name="Jetten M.S.M."/>
            <person name="Mascher T."/>
            <person name="Medema M.H."/>
            <person name="Devos D.P."/>
            <person name="Kaster A.-K."/>
            <person name="Ovreas L."/>
            <person name="Rohde M."/>
            <person name="Galperin M.Y."/>
            <person name="Jogler C."/>
        </authorList>
    </citation>
    <scope>NUCLEOTIDE SEQUENCE [LARGE SCALE GENOMIC DNA]</scope>
    <source>
        <strain evidence="1 2">Spb1</strain>
    </source>
</reference>
<sequence length="61" mass="6881">MPIRDVNKPAVKQNQVAKSKVIARQKLLCNDLPGSRTEATRLPKSKKLENHHDLFVMNDTG</sequence>